<feature type="non-terminal residue" evidence="2">
    <location>
        <position position="1"/>
    </location>
</feature>
<organism evidence="2 3">
    <name type="scientific">Arabis nemorensis</name>
    <dbReference type="NCBI Taxonomy" id="586526"/>
    <lineage>
        <taxon>Eukaryota</taxon>
        <taxon>Viridiplantae</taxon>
        <taxon>Streptophyta</taxon>
        <taxon>Embryophyta</taxon>
        <taxon>Tracheophyta</taxon>
        <taxon>Spermatophyta</taxon>
        <taxon>Magnoliopsida</taxon>
        <taxon>eudicotyledons</taxon>
        <taxon>Gunneridae</taxon>
        <taxon>Pentapetalae</taxon>
        <taxon>rosids</taxon>
        <taxon>malvids</taxon>
        <taxon>Brassicales</taxon>
        <taxon>Brassicaceae</taxon>
        <taxon>Arabideae</taxon>
        <taxon>Arabis</taxon>
    </lineage>
</organism>
<evidence type="ECO:0000313" key="3">
    <source>
        <dbReference type="Proteomes" id="UP000489600"/>
    </source>
</evidence>
<name>A0A565AY29_9BRAS</name>
<proteinExistence type="predicted"/>
<accession>A0A565AY29</accession>
<sequence length="61" mass="6570">TFLEQTANSADPSDRRPPGLTEEAIYESDAASDSRINSPSPRPPGLTGRPYTNLMLPLIQG</sequence>
<reference evidence="2" key="1">
    <citation type="submission" date="2019-07" db="EMBL/GenBank/DDBJ databases">
        <authorList>
            <person name="Dittberner H."/>
        </authorList>
    </citation>
    <scope>NUCLEOTIDE SEQUENCE [LARGE SCALE GENOMIC DNA]</scope>
</reference>
<comment type="caution">
    <text evidence="2">The sequence shown here is derived from an EMBL/GenBank/DDBJ whole genome shotgun (WGS) entry which is preliminary data.</text>
</comment>
<evidence type="ECO:0000313" key="2">
    <source>
        <dbReference type="EMBL" id="VVA93405.1"/>
    </source>
</evidence>
<dbReference type="Proteomes" id="UP000489600">
    <property type="component" value="Unassembled WGS sequence"/>
</dbReference>
<dbReference type="EMBL" id="CABITT030000001">
    <property type="protein sequence ID" value="VVA93405.1"/>
    <property type="molecule type" value="Genomic_DNA"/>
</dbReference>
<keyword evidence="3" id="KW-1185">Reference proteome</keyword>
<evidence type="ECO:0000256" key="1">
    <source>
        <dbReference type="SAM" id="MobiDB-lite"/>
    </source>
</evidence>
<protein>
    <submittedName>
        <fullName evidence="2">Uncharacterized protein</fullName>
    </submittedName>
</protein>
<gene>
    <name evidence="2" type="ORF">ANE_LOCUS3850</name>
</gene>
<feature type="compositionally biased region" description="Polar residues" evidence="1">
    <location>
        <begin position="1"/>
        <end position="11"/>
    </location>
</feature>
<feature type="region of interest" description="Disordered" evidence="1">
    <location>
        <begin position="1"/>
        <end position="20"/>
    </location>
</feature>
<feature type="region of interest" description="Disordered" evidence="1">
    <location>
        <begin position="26"/>
        <end position="61"/>
    </location>
</feature>
<dbReference type="AlphaFoldDB" id="A0A565AY29"/>